<feature type="non-terminal residue" evidence="1">
    <location>
        <position position="1"/>
    </location>
</feature>
<comment type="caution">
    <text evidence="1">The sequence shown here is derived from an EMBL/GenBank/DDBJ whole genome shotgun (WGS) entry which is preliminary data.</text>
</comment>
<feature type="non-terminal residue" evidence="1">
    <location>
        <position position="646"/>
    </location>
</feature>
<sequence>LIGGSKTTLYGGIGGGGGEISLQGGQGRDASNDPSGYAPVLLQSNGGNVGIGTNYTPDRLFEVFGSAPIFRFRDSGATASATTAFIEFGGTDGGNWNRTGYIGDGQSANKDLLLVAEAGDLRLGDSSSEYVLTLSGGDAIFTGNITANTINADTLISDRFQSADDSNSYIAFMTGQWDFTANSVSLLRFDAGLGTGIIELGELGGNTIRIDEGNAITTINHNTEIGGTLSLLGGEITQVSAIFDSTDVGIIDGDNRILQDESQNSVCDFFTENLFDCLDSNITTTATIRGGEALFTDWTNLTDEFGASWLSTFNSTYDAKPDIDRFYNWTDGAGATDNFKTTGNATAGNFLTEGGLELSSSVNEGTIRLVKYDNPFQNASSTIQIGNDGNTDDAILIVANSTGTGISKINQDVRTQGSPTFQGLTVNTGVTFANLILDGSNAVNIFVADGNDGAPATGSPATDGQGFAETTGDGGAGFSHDAADGGSDTIITGDGGDSISTFDAGNGGNRTIQLGIAGVAGGTGENGVDGWFNVIGKSIFSDVIFADRLVLGQTNESVNSTLNIGSGDIVADIVYANAFMGRSPPPFCDLEDLSCAVFFPKYQKTLWIDINKDWTINKINLDEQDYTTQEFNQQVCSLNENTQKIC</sequence>
<gene>
    <name evidence="1" type="ORF">LCGC14_2158180</name>
</gene>
<reference evidence="1" key="1">
    <citation type="journal article" date="2015" name="Nature">
        <title>Complex archaea that bridge the gap between prokaryotes and eukaryotes.</title>
        <authorList>
            <person name="Spang A."/>
            <person name="Saw J.H."/>
            <person name="Jorgensen S.L."/>
            <person name="Zaremba-Niedzwiedzka K."/>
            <person name="Martijn J."/>
            <person name="Lind A.E."/>
            <person name="van Eijk R."/>
            <person name="Schleper C."/>
            <person name="Guy L."/>
            <person name="Ettema T.J."/>
        </authorList>
    </citation>
    <scope>NUCLEOTIDE SEQUENCE</scope>
</reference>
<evidence type="ECO:0000313" key="1">
    <source>
        <dbReference type="EMBL" id="KKL65118.1"/>
    </source>
</evidence>
<protein>
    <submittedName>
        <fullName evidence="1">Uncharacterized protein</fullName>
    </submittedName>
</protein>
<dbReference type="AlphaFoldDB" id="A0A0F9DTF3"/>
<dbReference type="EMBL" id="LAZR01027634">
    <property type="protein sequence ID" value="KKL65118.1"/>
    <property type="molecule type" value="Genomic_DNA"/>
</dbReference>
<proteinExistence type="predicted"/>
<accession>A0A0F9DTF3</accession>
<name>A0A0F9DTF3_9ZZZZ</name>
<organism evidence="1">
    <name type="scientific">marine sediment metagenome</name>
    <dbReference type="NCBI Taxonomy" id="412755"/>
    <lineage>
        <taxon>unclassified sequences</taxon>
        <taxon>metagenomes</taxon>
        <taxon>ecological metagenomes</taxon>
    </lineage>
</organism>